<gene>
    <name evidence="3" type="ORF">FOZ63_029896</name>
</gene>
<dbReference type="Proteomes" id="UP000553632">
    <property type="component" value="Unassembled WGS sequence"/>
</dbReference>
<dbReference type="GO" id="GO:0003723">
    <property type="term" value="F:RNA binding"/>
    <property type="evidence" value="ECO:0007669"/>
    <property type="project" value="InterPro"/>
</dbReference>
<organism evidence="3 4">
    <name type="scientific">Perkinsus olseni</name>
    <name type="common">Perkinsus atlanticus</name>
    <dbReference type="NCBI Taxonomy" id="32597"/>
    <lineage>
        <taxon>Eukaryota</taxon>
        <taxon>Sar</taxon>
        <taxon>Alveolata</taxon>
        <taxon>Perkinsozoa</taxon>
        <taxon>Perkinsea</taxon>
        <taxon>Perkinsida</taxon>
        <taxon>Perkinsidae</taxon>
        <taxon>Perkinsus</taxon>
    </lineage>
</organism>
<feature type="non-terminal residue" evidence="3">
    <location>
        <position position="631"/>
    </location>
</feature>
<dbReference type="Pfam" id="PF00849">
    <property type="entry name" value="PseudoU_synth_2"/>
    <property type="match status" value="1"/>
</dbReference>
<dbReference type="PROSITE" id="PS01129">
    <property type="entry name" value="PSI_RLU"/>
    <property type="match status" value="1"/>
</dbReference>
<evidence type="ECO:0000313" key="3">
    <source>
        <dbReference type="EMBL" id="KAF4751255.1"/>
    </source>
</evidence>
<dbReference type="InterPro" id="IPR006224">
    <property type="entry name" value="PsdUridine_synth_RluA-like_CS"/>
</dbReference>
<evidence type="ECO:0000313" key="4">
    <source>
        <dbReference type="Proteomes" id="UP000553632"/>
    </source>
</evidence>
<proteinExistence type="predicted"/>
<comment type="caution">
    <text evidence="3">The sequence shown here is derived from an EMBL/GenBank/DDBJ whole genome shotgun (WGS) entry which is preliminary data.</text>
</comment>
<accession>A0A7J6U1M1</accession>
<sequence>MVSKRPLIYEEDGLRCVTPYERSFEIRIKERWAGKTIAELFADDFRFLGRGLAGSAFRLLRDGDLKLTRGRKEFRVDEGHRVAPGESLWLRSISVENPIPATPMKILMETDEFLAVDKPCGLPVHECVGYYYNTCVKILEASRGYHLFPLHRLDRVTSGIVVFAKTANAAREFEQVQRRRSANKTYIARVSGRCPAGEVVVAAPLRVDRTDGTVTIGEDGRPSLTRISLMKYIPDLDESIVECIPVTGRKHQIRVHLQSIGLPIVNDEKYGGVFDERHPFAIRRLPGRGGISDVTIPGGIFLHACSYSARLDDGAEFHLRTDAPVWAEELCPACMKSPGVPGKFTSISSLSETKFCSRTSSVSALRLMLGHYLLLIITTHIIRVLAEEFYGTYCHSKKLFPYPEVPFDTFCADLSQRNEQDVDARLRFSTRNSVEVATPVVPFEWETEEIHTFEVDKLVVDTTELRNGTGLNEWLNKAGKLLKIDAKLSPESLRIYPTPSTRYQYKYRLTVAIEKYHLVLDDEEPMLQRKPVKKGGYPGQSVVTPRPRPAVAGGSSKGRVGVGSYEVYGQPSGCLSTKVDIRERDENLEAKFTFKLLDGSEEEIDYMVLSGDRVMKVDKEVTDPMIVMLSE</sequence>
<dbReference type="AlphaFoldDB" id="A0A7J6U1M1"/>
<dbReference type="GO" id="GO:0009982">
    <property type="term" value="F:pseudouridine synthase activity"/>
    <property type="evidence" value="ECO:0007669"/>
    <property type="project" value="InterPro"/>
</dbReference>
<dbReference type="PANTHER" id="PTHR21600:SF40">
    <property type="entry name" value="PSEUDOURIDYLATE SYNTHASE RPUSD2"/>
    <property type="match status" value="1"/>
</dbReference>
<feature type="region of interest" description="Disordered" evidence="1">
    <location>
        <begin position="530"/>
        <end position="556"/>
    </location>
</feature>
<dbReference type="Gene3D" id="3.30.2350.10">
    <property type="entry name" value="Pseudouridine synthase"/>
    <property type="match status" value="1"/>
</dbReference>
<dbReference type="InterPro" id="IPR006145">
    <property type="entry name" value="PsdUridine_synth_RsuA/RluA"/>
</dbReference>
<dbReference type="InterPro" id="IPR020103">
    <property type="entry name" value="PsdUridine_synth_cat_dom_sf"/>
</dbReference>
<dbReference type="SUPFAM" id="SSF55120">
    <property type="entry name" value="Pseudouridine synthase"/>
    <property type="match status" value="1"/>
</dbReference>
<dbReference type="InterPro" id="IPR050188">
    <property type="entry name" value="RluA_PseudoU_synthase"/>
</dbReference>
<dbReference type="GO" id="GO:0000455">
    <property type="term" value="P:enzyme-directed rRNA pseudouridine synthesis"/>
    <property type="evidence" value="ECO:0007669"/>
    <property type="project" value="TreeGrafter"/>
</dbReference>
<protein>
    <recommendedName>
        <fullName evidence="2">Pseudouridine synthase RsuA/RluA-like domain-containing protein</fullName>
    </recommendedName>
</protein>
<dbReference type="PANTHER" id="PTHR21600">
    <property type="entry name" value="MITOCHONDRIAL RNA PSEUDOURIDINE SYNTHASE"/>
    <property type="match status" value="1"/>
</dbReference>
<keyword evidence="4" id="KW-1185">Reference proteome</keyword>
<evidence type="ECO:0000256" key="1">
    <source>
        <dbReference type="SAM" id="MobiDB-lite"/>
    </source>
</evidence>
<dbReference type="EMBL" id="JABANO010006755">
    <property type="protein sequence ID" value="KAF4751255.1"/>
    <property type="molecule type" value="Genomic_DNA"/>
</dbReference>
<feature type="domain" description="Pseudouridine synthase RsuA/RluA-like" evidence="2">
    <location>
        <begin position="113"/>
        <end position="259"/>
    </location>
</feature>
<name>A0A7J6U1M1_PEROL</name>
<evidence type="ECO:0000259" key="2">
    <source>
        <dbReference type="Pfam" id="PF00849"/>
    </source>
</evidence>
<reference evidence="3 4" key="1">
    <citation type="submission" date="2020-04" db="EMBL/GenBank/DDBJ databases">
        <title>Perkinsus olseni comparative genomics.</title>
        <authorList>
            <person name="Bogema D.R."/>
        </authorList>
    </citation>
    <scope>NUCLEOTIDE SEQUENCE [LARGE SCALE GENOMIC DNA]</scope>
    <source>
        <strain evidence="3 4">ATCC PRA-207</strain>
    </source>
</reference>